<evidence type="ECO:0000259" key="5">
    <source>
        <dbReference type="PROSITE" id="PS50923"/>
    </source>
</evidence>
<dbReference type="PANTHER" id="PTHR24255:SF31">
    <property type="entry name" value="CUBILIN-LIKE PROTEIN"/>
    <property type="match status" value="1"/>
</dbReference>
<dbReference type="PROSITE" id="PS01180">
    <property type="entry name" value="CUB"/>
    <property type="match status" value="6"/>
</dbReference>
<dbReference type="InterPro" id="IPR000436">
    <property type="entry name" value="Sushi_SCR_CCP_dom"/>
</dbReference>
<feature type="domain" description="CUB" evidence="4">
    <location>
        <begin position="380"/>
        <end position="491"/>
    </location>
</feature>
<dbReference type="GO" id="GO:0004252">
    <property type="term" value="F:serine-type endopeptidase activity"/>
    <property type="evidence" value="ECO:0007669"/>
    <property type="project" value="TreeGrafter"/>
</dbReference>
<keyword evidence="7" id="KW-1185">Reference proteome</keyword>
<keyword evidence="1" id="KW-0378">Hydrolase</keyword>
<gene>
    <name evidence="6" type="primary">Csmd2_0</name>
    <name evidence="6" type="ORF">HYDTET_R06315</name>
</gene>
<dbReference type="Pfam" id="PF00084">
    <property type="entry name" value="Sushi"/>
    <property type="match status" value="5"/>
</dbReference>
<feature type="domain" description="CUB" evidence="4">
    <location>
        <begin position="899"/>
        <end position="936"/>
    </location>
</feature>
<dbReference type="FunFam" id="2.60.120.290:FF:000001">
    <property type="entry name" value="CUB and sushi domain-containing protein 3 isoform X1"/>
    <property type="match status" value="5"/>
</dbReference>
<dbReference type="SMART" id="SM00042">
    <property type="entry name" value="CUB"/>
    <property type="match status" value="5"/>
</dbReference>
<proteinExistence type="predicted"/>
<dbReference type="GO" id="GO:0005615">
    <property type="term" value="C:extracellular space"/>
    <property type="evidence" value="ECO:0007669"/>
    <property type="project" value="TreeGrafter"/>
</dbReference>
<dbReference type="Gene3D" id="2.10.70.10">
    <property type="entry name" value="Complement Module, domain 1"/>
    <property type="match status" value="5"/>
</dbReference>
<dbReference type="CDD" id="cd00033">
    <property type="entry name" value="CCP"/>
    <property type="match status" value="5"/>
</dbReference>
<feature type="domain" description="Sushi" evidence="5">
    <location>
        <begin position="840"/>
        <end position="897"/>
    </location>
</feature>
<protein>
    <submittedName>
        <fullName evidence="6">CSMD2 protein</fullName>
    </submittedName>
</protein>
<evidence type="ECO:0000313" key="6">
    <source>
        <dbReference type="EMBL" id="NXH68380.1"/>
    </source>
</evidence>
<feature type="domain" description="Sushi" evidence="5">
    <location>
        <begin position="112"/>
        <end position="173"/>
    </location>
</feature>
<dbReference type="PROSITE" id="PS50923">
    <property type="entry name" value="SUSHI"/>
    <property type="match status" value="5"/>
</dbReference>
<evidence type="ECO:0000313" key="7">
    <source>
        <dbReference type="Proteomes" id="UP000527232"/>
    </source>
</evidence>
<dbReference type="AlphaFoldDB" id="A0A7K9M013"/>
<reference evidence="6 7" key="1">
    <citation type="submission" date="2019-09" db="EMBL/GenBank/DDBJ databases">
        <title>Bird 10,000 Genomes (B10K) Project - Family phase.</title>
        <authorList>
            <person name="Zhang G."/>
        </authorList>
    </citation>
    <scope>NUCLEOTIDE SEQUENCE [LARGE SCALE GENOMIC DNA]</scope>
    <source>
        <strain evidence="6">B10K-DU-001-32</strain>
        <tissue evidence="6">Muscle</tissue>
    </source>
</reference>
<dbReference type="EMBL" id="VWZR01003939">
    <property type="protein sequence ID" value="NXH68380.1"/>
    <property type="molecule type" value="Genomic_DNA"/>
</dbReference>
<evidence type="ECO:0000259" key="4">
    <source>
        <dbReference type="PROSITE" id="PS01180"/>
    </source>
</evidence>
<keyword evidence="3" id="KW-0768">Sushi</keyword>
<dbReference type="Gene3D" id="2.60.120.290">
    <property type="entry name" value="Spermadhesin, CUB domain"/>
    <property type="match status" value="6"/>
</dbReference>
<comment type="caution">
    <text evidence="3">Lacks conserved residue(s) required for the propagation of feature annotation.</text>
</comment>
<dbReference type="OrthoDB" id="5804959at2759"/>
<keyword evidence="1" id="KW-0720">Serine protease</keyword>
<dbReference type="SMART" id="SM00032">
    <property type="entry name" value="CCP"/>
    <property type="match status" value="5"/>
</dbReference>
<feature type="domain" description="Sushi" evidence="5">
    <location>
        <begin position="316"/>
        <end position="377"/>
    </location>
</feature>
<evidence type="ECO:0000256" key="2">
    <source>
        <dbReference type="ARBA" id="ARBA00023157"/>
    </source>
</evidence>
<dbReference type="InterPro" id="IPR035914">
    <property type="entry name" value="Sperma_CUB_dom_sf"/>
</dbReference>
<feature type="non-terminal residue" evidence="6">
    <location>
        <position position="1"/>
    </location>
</feature>
<feature type="domain" description="CUB" evidence="4">
    <location>
        <begin position="1"/>
        <end position="109"/>
    </location>
</feature>
<feature type="disulfide bond" evidence="3">
    <location>
        <begin position="522"/>
        <end position="549"/>
    </location>
</feature>
<organism evidence="6 7">
    <name type="scientific">Oceanodroma tethys</name>
    <name type="common">Wedge-rumped storm-petrel</name>
    <name type="synonym">Hydrobates tethys</name>
    <dbReference type="NCBI Taxonomy" id="79633"/>
    <lineage>
        <taxon>Eukaryota</taxon>
        <taxon>Metazoa</taxon>
        <taxon>Chordata</taxon>
        <taxon>Craniata</taxon>
        <taxon>Vertebrata</taxon>
        <taxon>Euteleostomi</taxon>
        <taxon>Archelosauria</taxon>
        <taxon>Archosauria</taxon>
        <taxon>Dinosauria</taxon>
        <taxon>Saurischia</taxon>
        <taxon>Theropoda</taxon>
        <taxon>Coelurosauria</taxon>
        <taxon>Aves</taxon>
        <taxon>Neognathae</taxon>
        <taxon>Neoaves</taxon>
        <taxon>Aequornithes</taxon>
        <taxon>Procellariiformes</taxon>
        <taxon>Hydrobatidae</taxon>
        <taxon>Oceanodroma</taxon>
    </lineage>
</organism>
<comment type="caution">
    <text evidence="6">The sequence shown here is derived from an EMBL/GenBank/DDBJ whole genome shotgun (WGS) entry which is preliminary data.</text>
</comment>
<dbReference type="Pfam" id="PF00431">
    <property type="entry name" value="CUB"/>
    <property type="match status" value="6"/>
</dbReference>
<feature type="non-terminal residue" evidence="6">
    <location>
        <position position="936"/>
    </location>
</feature>
<dbReference type="InterPro" id="IPR000859">
    <property type="entry name" value="CUB_dom"/>
</dbReference>
<sequence>CSHILQGPNGTIQSPGFPYGYPNYANCTWTITAEEQNRIQLVFQSFALEEDFDVLSIYDGLPQQGNLRMRLTGFQLPAPIVSTGVVLSLWLVSDYAVSAQGFQANYEVLPSHTCGNPGRLQNGIQQGTTFSIGDKVRYSCNPGFFLEGHALLTCHANSENGASWDFPLPFCRADDACGGTLRGQSGIISSPHFPLEYGNNADCTWTILAEPGDTIALVFMDFQLEDGYDVLEVAGTEGSSLWFTGMNLPAPVISSKNWLRLHFTSDGNHRQKGFSAQYQVKKQIELKSRGVKLMPSKDINQKTSVLTQVGVSQGHNMCPDPGIPERGKRIGNDFRLGSSIQFTCNEGYDLQGSKSITCKRVSDIIVAWSDHRPVCRARMCDMYLRGPSGVITSPNYPVQYDNNAYCVWVITALNPAKVIKLTFEEFELERGYDTLTVGDGGQVGDQKTVLYVLTGTTVPDLIVSTHHQMWLLFQTDSVSNLLGFKATYEEIDQGSCGDPGIPAYGRREGSTFRHGDSLKFECQPAFELKGQKTITCQKSSQWSAQKPVCVFSCFFNFTTPSGIVLSPNYPEEYGSSLHCVWLIIAKPESRIHLAFNDFDVEPQFDFLAVKDGGTAESPVLGTFSGNQIPSSLTSSGHVARLEFQTDHSMEKRGFNITFTTFRHNECPDPGVPVNGKRFGESLQLGSSVSFLCDEGFIRTHGSETITCILKEGNVVWNNAVLRCEAPCGGHLTLPSGTILSPGWPGFYKDSLSCAWVIEAQPGYPIKITFDRFKTEVNYDTLEVRDGRSYSSPLIGVYDGTQVPQFLISTSNYLYLLFTTDKSHSDIGFQIRYETVKLQSDHCLDPGIPVNGQRHGNDFYVGALVTFSCDSGYTLSDNEALECEPNFQWSRPLPSCEALCGGYIRGSSGTILSPGFPDFYPNNLNCTWTIETSHGKG</sequence>
<evidence type="ECO:0000256" key="3">
    <source>
        <dbReference type="PROSITE-ProRule" id="PRU00302"/>
    </source>
</evidence>
<name>A0A7K9M013_OCETE</name>
<accession>A0A7K9M013</accession>
<dbReference type="InterPro" id="IPR035976">
    <property type="entry name" value="Sushi/SCR/CCP_sf"/>
</dbReference>
<keyword evidence="2 3" id="KW-1015">Disulfide bond</keyword>
<feature type="domain" description="CUB" evidence="4">
    <location>
        <begin position="553"/>
        <end position="661"/>
    </location>
</feature>
<feature type="domain" description="CUB" evidence="4">
    <location>
        <begin position="177"/>
        <end position="281"/>
    </location>
</feature>
<dbReference type="Proteomes" id="UP000527232">
    <property type="component" value="Unassembled WGS sequence"/>
</dbReference>
<feature type="domain" description="Sushi" evidence="5">
    <location>
        <begin position="664"/>
        <end position="725"/>
    </location>
</feature>
<feature type="domain" description="CUB" evidence="4">
    <location>
        <begin position="727"/>
        <end position="835"/>
    </location>
</feature>
<keyword evidence="1" id="KW-0645">Protease</keyword>
<feature type="disulfide bond" evidence="3">
    <location>
        <begin position="868"/>
        <end position="895"/>
    </location>
</feature>
<dbReference type="CDD" id="cd00041">
    <property type="entry name" value="CUB"/>
    <property type="match status" value="6"/>
</dbReference>
<dbReference type="FunFam" id="2.10.70.10:FF:000002">
    <property type="entry name" value="CUB and Sushi multiple domains 3"/>
    <property type="match status" value="3"/>
</dbReference>
<dbReference type="SUPFAM" id="SSF57535">
    <property type="entry name" value="Complement control module/SCR domain"/>
    <property type="match status" value="5"/>
</dbReference>
<feature type="domain" description="Sushi" evidence="5">
    <location>
        <begin position="494"/>
        <end position="551"/>
    </location>
</feature>
<dbReference type="PANTHER" id="PTHR24255">
    <property type="entry name" value="COMPLEMENT COMPONENT 1, S SUBCOMPONENT-RELATED"/>
    <property type="match status" value="1"/>
</dbReference>
<dbReference type="SUPFAM" id="SSF49854">
    <property type="entry name" value="Spermadhesin, CUB domain"/>
    <property type="match status" value="6"/>
</dbReference>
<evidence type="ECO:0000256" key="1">
    <source>
        <dbReference type="ARBA" id="ARBA00022825"/>
    </source>
</evidence>